<feature type="compositionally biased region" description="Acidic residues" evidence="2">
    <location>
        <begin position="20"/>
        <end position="31"/>
    </location>
</feature>
<protein>
    <submittedName>
        <fullName evidence="3">Uncharacterized protein</fullName>
    </submittedName>
</protein>
<dbReference type="Gene3D" id="1.10.443.10">
    <property type="entry name" value="Intergrase catalytic core"/>
    <property type="match status" value="1"/>
</dbReference>
<evidence type="ECO:0000313" key="3">
    <source>
        <dbReference type="EMBL" id="WXB11877.1"/>
    </source>
</evidence>
<dbReference type="Proteomes" id="UP001370348">
    <property type="component" value="Chromosome"/>
</dbReference>
<evidence type="ECO:0000313" key="4">
    <source>
        <dbReference type="Proteomes" id="UP001370348"/>
    </source>
</evidence>
<gene>
    <name evidence="3" type="ORF">LZC94_28970</name>
</gene>
<keyword evidence="1" id="KW-0233">DNA recombination</keyword>
<dbReference type="EMBL" id="CP089984">
    <property type="protein sequence ID" value="WXB11877.1"/>
    <property type="molecule type" value="Genomic_DNA"/>
</dbReference>
<keyword evidence="4" id="KW-1185">Reference proteome</keyword>
<feature type="region of interest" description="Disordered" evidence="2">
    <location>
        <begin position="1"/>
        <end position="34"/>
    </location>
</feature>
<reference evidence="3 4" key="1">
    <citation type="submission" date="2021-12" db="EMBL/GenBank/DDBJ databases">
        <title>Discovery of the Pendulisporaceae a myxobacterial family with distinct sporulation behavior and unique specialized metabolism.</title>
        <authorList>
            <person name="Garcia R."/>
            <person name="Popoff A."/>
            <person name="Bader C.D."/>
            <person name="Loehr J."/>
            <person name="Walesch S."/>
            <person name="Walt C."/>
            <person name="Boldt J."/>
            <person name="Bunk B."/>
            <person name="Haeckl F.J.F.P.J."/>
            <person name="Gunesch A.P."/>
            <person name="Birkelbach J."/>
            <person name="Nuebel U."/>
            <person name="Pietschmann T."/>
            <person name="Bach T."/>
            <person name="Mueller R."/>
        </authorList>
    </citation>
    <scope>NUCLEOTIDE SEQUENCE [LARGE SCALE GENOMIC DNA]</scope>
    <source>
        <strain evidence="3 4">MSr11954</strain>
    </source>
</reference>
<dbReference type="SUPFAM" id="SSF56349">
    <property type="entry name" value="DNA breaking-rejoining enzymes"/>
    <property type="match status" value="1"/>
</dbReference>
<organism evidence="3 4">
    <name type="scientific">Pendulispora albinea</name>
    <dbReference type="NCBI Taxonomy" id="2741071"/>
    <lineage>
        <taxon>Bacteria</taxon>
        <taxon>Pseudomonadati</taxon>
        <taxon>Myxococcota</taxon>
        <taxon>Myxococcia</taxon>
        <taxon>Myxococcales</taxon>
        <taxon>Sorangiineae</taxon>
        <taxon>Pendulisporaceae</taxon>
        <taxon>Pendulispora</taxon>
    </lineage>
</organism>
<dbReference type="InterPro" id="IPR011010">
    <property type="entry name" value="DNA_brk_join_enz"/>
</dbReference>
<accession>A0ABZ2LSE6</accession>
<dbReference type="InterPro" id="IPR013762">
    <property type="entry name" value="Integrase-like_cat_sf"/>
</dbReference>
<evidence type="ECO:0000256" key="1">
    <source>
        <dbReference type="ARBA" id="ARBA00023172"/>
    </source>
</evidence>
<evidence type="ECO:0000256" key="2">
    <source>
        <dbReference type="SAM" id="MobiDB-lite"/>
    </source>
</evidence>
<proteinExistence type="predicted"/>
<dbReference type="RefSeq" id="WP_394821492.1">
    <property type="nucleotide sequence ID" value="NZ_CP089984.1"/>
</dbReference>
<name>A0ABZ2LSE6_9BACT</name>
<sequence length="134" mass="15519">MTAELELPKNPAIGLKDFDTSDEPTYTDEEPNALPPELVPEFLRMMKKRWPQHYAMTFLGIVTGWRPSTMRSLRRKGDKPDVLWKVNRILARRSNPIGQSVMNKTKTGKRHRAELPKEAMDVLAEHVRQLESRP</sequence>